<dbReference type="AlphaFoldDB" id="A0A067SMJ9"/>
<gene>
    <name evidence="1" type="ORF">GALMADRAFT_215493</name>
</gene>
<name>A0A067SMJ9_GALM3</name>
<accession>A0A067SMJ9</accession>
<dbReference type="HOGENOM" id="CLU_037971_0_0_1"/>
<dbReference type="STRING" id="685588.A0A067SMJ9"/>
<evidence type="ECO:0000313" key="1">
    <source>
        <dbReference type="EMBL" id="KDR68919.1"/>
    </source>
</evidence>
<sequence>MPPYAKLAKERFTSTKIYDYDQVNGSVICPLQKGINDQFNLIFKTSDAKSRHFTTATTDDDDWTQIVDAELAPPVIDLLLGTDEKTTGPATKPMNTFSEEAAKIKDWRIAFNTHLNLKIMKDQDVPKFIQVALTNLSDYNIYRLVVDFTNVDMSKYDESRSLIDLPTDRAKNDFATSIGLYLKAPAGILHSAIYYLPVLKKTTGHSLGHIISPTALNFQNRPFIVSPSDKGTKNNENNTLVYLQMTEGRELPRDLLPFPTSNWIVPAASVDPNEKYDGTVGLSERAFLPLLSFFNQNSTWIAESVGKNTGGSPPIIKGHCGYFDSELPANDISWEYDAMNSTPDVRKYVYKQSSVTKPSADVPLVFQEGRTQNKLEIPVGLDANGKCVIKLEGKTDVVTAIDHPLTLCFTLSAIQSGAWSGDVTLDSSSHSALKISLNVTPKSVTETIFGDDIRSVVQPFKESLENSLGKLNSVDFKTRLTQLLTGTWKFIFAINGGFIVNEAAFNRLFCKSQYRPGHEASPEIDYSAGVDLVCEIINAGEHLSYGGAGTFIVHRFTANATTGSGTIRRC</sequence>
<keyword evidence="2" id="KW-1185">Reference proteome</keyword>
<proteinExistence type="predicted"/>
<dbReference type="OrthoDB" id="5429442at2759"/>
<reference evidence="2" key="1">
    <citation type="journal article" date="2014" name="Proc. Natl. Acad. Sci. U.S.A.">
        <title>Extensive sampling of basidiomycete genomes demonstrates inadequacy of the white-rot/brown-rot paradigm for wood decay fungi.</title>
        <authorList>
            <person name="Riley R."/>
            <person name="Salamov A.A."/>
            <person name="Brown D.W."/>
            <person name="Nagy L.G."/>
            <person name="Floudas D."/>
            <person name="Held B.W."/>
            <person name="Levasseur A."/>
            <person name="Lombard V."/>
            <person name="Morin E."/>
            <person name="Otillar R."/>
            <person name="Lindquist E.A."/>
            <person name="Sun H."/>
            <person name="LaButti K.M."/>
            <person name="Schmutz J."/>
            <person name="Jabbour D."/>
            <person name="Luo H."/>
            <person name="Baker S.E."/>
            <person name="Pisabarro A.G."/>
            <person name="Walton J.D."/>
            <person name="Blanchette R.A."/>
            <person name="Henrissat B."/>
            <person name="Martin F."/>
            <person name="Cullen D."/>
            <person name="Hibbett D.S."/>
            <person name="Grigoriev I.V."/>
        </authorList>
    </citation>
    <scope>NUCLEOTIDE SEQUENCE [LARGE SCALE GENOMIC DNA]</scope>
    <source>
        <strain evidence="2">CBS 339.88</strain>
    </source>
</reference>
<dbReference type="Proteomes" id="UP000027222">
    <property type="component" value="Unassembled WGS sequence"/>
</dbReference>
<dbReference type="EMBL" id="KL142405">
    <property type="protein sequence ID" value="KDR68919.1"/>
    <property type="molecule type" value="Genomic_DNA"/>
</dbReference>
<protein>
    <submittedName>
        <fullName evidence="1">Uncharacterized protein</fullName>
    </submittedName>
</protein>
<evidence type="ECO:0000313" key="2">
    <source>
        <dbReference type="Proteomes" id="UP000027222"/>
    </source>
</evidence>
<organism evidence="1 2">
    <name type="scientific">Galerina marginata (strain CBS 339.88)</name>
    <dbReference type="NCBI Taxonomy" id="685588"/>
    <lineage>
        <taxon>Eukaryota</taxon>
        <taxon>Fungi</taxon>
        <taxon>Dikarya</taxon>
        <taxon>Basidiomycota</taxon>
        <taxon>Agaricomycotina</taxon>
        <taxon>Agaricomycetes</taxon>
        <taxon>Agaricomycetidae</taxon>
        <taxon>Agaricales</taxon>
        <taxon>Agaricineae</taxon>
        <taxon>Strophariaceae</taxon>
        <taxon>Galerina</taxon>
    </lineage>
</organism>